<organism evidence="8">
    <name type="scientific">Trentepohlia odorata</name>
    <dbReference type="NCBI Taxonomy" id="2576626"/>
    <lineage>
        <taxon>Eukaryota</taxon>
        <taxon>Viridiplantae</taxon>
        <taxon>Chlorophyta</taxon>
        <taxon>core chlorophytes</taxon>
        <taxon>Ulvophyceae</taxon>
        <taxon>TCBD clade</taxon>
        <taxon>Trentepohliales</taxon>
        <taxon>Trentepohliaceae</taxon>
        <taxon>Trentepohlia</taxon>
    </lineage>
</organism>
<feature type="transmembrane region" description="Helical" evidence="6">
    <location>
        <begin position="400"/>
        <end position="421"/>
    </location>
</feature>
<keyword evidence="4 6" id="KW-1133">Transmembrane helix</keyword>
<keyword evidence="5 6" id="KW-0472">Membrane</keyword>
<dbReference type="PANTHER" id="PTHR30071">
    <property type="entry name" value="HEME EXPORTER PROTEIN C"/>
    <property type="match status" value="1"/>
</dbReference>
<evidence type="ECO:0000256" key="2">
    <source>
        <dbReference type="ARBA" id="ARBA00022692"/>
    </source>
</evidence>
<dbReference type="GO" id="GO:0005886">
    <property type="term" value="C:plasma membrane"/>
    <property type="evidence" value="ECO:0007669"/>
    <property type="project" value="TreeGrafter"/>
</dbReference>
<dbReference type="AlphaFoldDB" id="A0A4Y5P3J2"/>
<dbReference type="InterPro" id="IPR045062">
    <property type="entry name" value="Cyt_c_biogenesis_CcsA/CcmC"/>
</dbReference>
<feature type="transmembrane region" description="Helical" evidence="6">
    <location>
        <begin position="7"/>
        <end position="30"/>
    </location>
</feature>
<evidence type="ECO:0000256" key="5">
    <source>
        <dbReference type="ARBA" id="ARBA00023136"/>
    </source>
</evidence>
<evidence type="ECO:0000256" key="3">
    <source>
        <dbReference type="ARBA" id="ARBA00022748"/>
    </source>
</evidence>
<keyword evidence="8" id="KW-0934">Plastid</keyword>
<proteinExistence type="predicted"/>
<name>A0A4Y5P3J2_9CHLO</name>
<keyword evidence="8" id="KW-0150">Chloroplast</keyword>
<dbReference type="RefSeq" id="YP_009667520.1">
    <property type="nucleotide sequence ID" value="NC_043776.1"/>
</dbReference>
<dbReference type="GO" id="GO:0017004">
    <property type="term" value="P:cytochrome complex assembly"/>
    <property type="evidence" value="ECO:0007669"/>
    <property type="project" value="UniProtKB-KW"/>
</dbReference>
<gene>
    <name evidence="8" type="primary">ccsA</name>
</gene>
<evidence type="ECO:0000256" key="6">
    <source>
        <dbReference type="SAM" id="Phobius"/>
    </source>
</evidence>
<dbReference type="Pfam" id="PF01578">
    <property type="entry name" value="Cytochrom_C_asm"/>
    <property type="match status" value="1"/>
</dbReference>
<dbReference type="GeneID" id="40872529"/>
<dbReference type="PANTHER" id="PTHR30071:SF1">
    <property type="entry name" value="CYTOCHROME B_B6 PROTEIN-RELATED"/>
    <property type="match status" value="1"/>
</dbReference>
<dbReference type="EMBL" id="MK580484">
    <property type="protein sequence ID" value="QCW57823.1"/>
    <property type="molecule type" value="Genomic_DNA"/>
</dbReference>
<dbReference type="InterPro" id="IPR002541">
    <property type="entry name" value="Cyt_c_assembly"/>
</dbReference>
<accession>A0A4Y5P3J2</accession>
<keyword evidence="2 6" id="KW-0812">Transmembrane</keyword>
<evidence type="ECO:0000256" key="1">
    <source>
        <dbReference type="ARBA" id="ARBA00004141"/>
    </source>
</evidence>
<reference evidence="8" key="1">
    <citation type="journal article" date="2019" name="Int. J. Mol. Sci.">
        <title>Characterization of the Chloroplast Genome of Trentepohlia odorata (Trentepohliales, Chlorophyta), and Discussion of its Taxonomy.</title>
        <authorList>
            <person name="Zhu H."/>
            <person name="Hu Y."/>
            <person name="Liu F."/>
            <person name="Hu Z."/>
            <person name="Liu G."/>
        </authorList>
    </citation>
    <scope>NUCLEOTIDE SEQUENCE</scope>
</reference>
<dbReference type="GO" id="GO:0020037">
    <property type="term" value="F:heme binding"/>
    <property type="evidence" value="ECO:0007669"/>
    <property type="project" value="InterPro"/>
</dbReference>
<keyword evidence="3" id="KW-0201">Cytochrome c-type biogenesis</keyword>
<protein>
    <submittedName>
        <fullName evidence="8">Heme attachment to plastid cytochrome c</fullName>
    </submittedName>
</protein>
<feature type="transmembrane region" description="Helical" evidence="6">
    <location>
        <begin position="340"/>
        <end position="359"/>
    </location>
</feature>
<evidence type="ECO:0000259" key="7">
    <source>
        <dbReference type="Pfam" id="PF01578"/>
    </source>
</evidence>
<comment type="subcellular location">
    <subcellularLocation>
        <location evidence="1">Membrane</location>
        <topology evidence="1">Multi-pass membrane protein</topology>
    </subcellularLocation>
</comment>
<geneLocation type="chloroplast" evidence="8"/>
<feature type="domain" description="Cytochrome c assembly protein" evidence="7">
    <location>
        <begin position="328"/>
        <end position="417"/>
    </location>
</feature>
<evidence type="ECO:0000256" key="4">
    <source>
        <dbReference type="ARBA" id="ARBA00022989"/>
    </source>
</evidence>
<sequence>MHVSIMICSYTTFIVSGLISLILLIQNFFFSNIDTLNFFSKLWKAKSFSDNTKPFFKFGLFFWSPFLKKGGSKKTTKQASLFFGNRSSETTMVMKEKVAELFEAPLSFFKKKESVTRFQKNQLKKNSTCGKIILSSILSEIPFGYFRRDNILSLIDLHQLIQLGFYFYAATAYESSRFPSFQRTLISQWKNKNFSSFVDKNIKFSSVSLEISKPYIDIYKPLAYISRFLLHISILGFSPPQNSREKKKMDEKRFIYKKKNVFASFLPSIKNRGKDIARQPSSRFFPSFEKAVPFISTWEDRNTKTQAWQQFQNKTNQLILPISKKGGDFNMILDNLSYRMFGIGFPLFTLGLLSGAVWANSAWGSYWSWDIKEVGSFIHWLVLTFYFHCRYKNYITFSHLVGFISLIVLFFNFFGVSLGIYGSSLHAYS</sequence>
<evidence type="ECO:0000313" key="8">
    <source>
        <dbReference type="EMBL" id="QCW57823.1"/>
    </source>
</evidence>